<dbReference type="InParanoid" id="A0A3Q7HWB0"/>
<dbReference type="AlphaFoldDB" id="A0A3Q7HWB0"/>
<name>A0A3Q7HWB0_SOLLC</name>
<accession>A0A3Q7HWB0</accession>
<proteinExistence type="predicted"/>
<reference evidence="1" key="1">
    <citation type="journal article" date="2012" name="Nature">
        <title>The tomato genome sequence provides insights into fleshy fruit evolution.</title>
        <authorList>
            <consortium name="Tomato Genome Consortium"/>
        </authorList>
    </citation>
    <scope>NUCLEOTIDE SEQUENCE [LARGE SCALE GENOMIC DNA]</scope>
    <source>
        <strain evidence="1">cv. Heinz 1706</strain>
    </source>
</reference>
<organism evidence="1">
    <name type="scientific">Solanum lycopersicum</name>
    <name type="common">Tomato</name>
    <name type="synonym">Lycopersicon esculentum</name>
    <dbReference type="NCBI Taxonomy" id="4081"/>
    <lineage>
        <taxon>Eukaryota</taxon>
        <taxon>Viridiplantae</taxon>
        <taxon>Streptophyta</taxon>
        <taxon>Embryophyta</taxon>
        <taxon>Tracheophyta</taxon>
        <taxon>Spermatophyta</taxon>
        <taxon>Magnoliopsida</taxon>
        <taxon>eudicotyledons</taxon>
        <taxon>Gunneridae</taxon>
        <taxon>Pentapetalae</taxon>
        <taxon>asterids</taxon>
        <taxon>lamiids</taxon>
        <taxon>Solanales</taxon>
        <taxon>Solanaceae</taxon>
        <taxon>Solanoideae</taxon>
        <taxon>Solaneae</taxon>
        <taxon>Solanum</taxon>
        <taxon>Solanum subgen. Lycopersicon</taxon>
    </lineage>
</organism>
<keyword evidence="2" id="KW-1185">Reference proteome</keyword>
<sequence length="149" mass="16531">MSRPHSEQGLPVNTSEFPYHQLVSSLLENYRVKHTPSLDLATNHKAEIPVNGSPEIPASLAAMVTFSATISRCFVGIPKATPYSSQPLLTAIQSSPEIISFHNIIVLKHYGRLPGLMPSVFGDLTGARIVMPWMITLLHFTKKFNFYPQ</sequence>
<dbReference type="EnsemblPlants" id="Solyc08g081493.1.1">
    <property type="protein sequence ID" value="Solyc08g081493.1.1"/>
    <property type="gene ID" value="Solyc08g081493.1"/>
</dbReference>
<protein>
    <submittedName>
        <fullName evidence="1">Uncharacterized protein</fullName>
    </submittedName>
</protein>
<dbReference type="Proteomes" id="UP000004994">
    <property type="component" value="Chromosome 8"/>
</dbReference>
<evidence type="ECO:0000313" key="1">
    <source>
        <dbReference type="EnsemblPlants" id="Solyc08g081493.1.1"/>
    </source>
</evidence>
<evidence type="ECO:0000313" key="2">
    <source>
        <dbReference type="Proteomes" id="UP000004994"/>
    </source>
</evidence>
<dbReference type="Gramene" id="Solyc08g081493.1.1">
    <property type="protein sequence ID" value="Solyc08g081493.1.1"/>
    <property type="gene ID" value="Solyc08g081493.1"/>
</dbReference>
<reference evidence="1" key="2">
    <citation type="submission" date="2019-01" db="UniProtKB">
        <authorList>
            <consortium name="EnsemblPlants"/>
        </authorList>
    </citation>
    <scope>IDENTIFICATION</scope>
    <source>
        <strain evidence="1">cv. Heinz 1706</strain>
    </source>
</reference>